<dbReference type="Proteomes" id="UP000234525">
    <property type="component" value="Unassembled WGS sequence"/>
</dbReference>
<evidence type="ECO:0000256" key="12">
    <source>
        <dbReference type="ARBA" id="ARBA00033708"/>
    </source>
</evidence>
<accession>A0A2H1JMY1</accession>
<gene>
    <name evidence="15" type="primary">putP</name>
    <name evidence="16" type="ORF">BAUR9175_02597</name>
    <name evidence="15" type="ORF">CIK59_13740</name>
</gene>
<evidence type="ECO:0000256" key="10">
    <source>
        <dbReference type="ARBA" id="ARBA00023136"/>
    </source>
</evidence>
<evidence type="ECO:0000313" key="16">
    <source>
        <dbReference type="EMBL" id="SMX88694.1"/>
    </source>
</evidence>
<protein>
    <recommendedName>
        <fullName evidence="14">Sodium/proline symporter</fullName>
    </recommendedName>
    <alternativeName>
        <fullName evidence="14">Proline permease</fullName>
    </alternativeName>
</protein>
<evidence type="ECO:0000256" key="8">
    <source>
        <dbReference type="ARBA" id="ARBA00023053"/>
    </source>
</evidence>
<keyword evidence="8 14" id="KW-0915">Sodium</keyword>
<comment type="similarity">
    <text evidence="2 13">Belongs to the sodium:solute symporter (SSF) (TC 2.A.21) family.</text>
</comment>
<dbReference type="EMBL" id="FXZB01000018">
    <property type="protein sequence ID" value="SMX88694.1"/>
    <property type="molecule type" value="Genomic_DNA"/>
</dbReference>
<feature type="transmembrane region" description="Helical" evidence="14">
    <location>
        <begin position="327"/>
        <end position="349"/>
    </location>
</feature>
<evidence type="ECO:0000256" key="13">
    <source>
        <dbReference type="RuleBase" id="RU362091"/>
    </source>
</evidence>
<keyword evidence="7 14" id="KW-1133">Transmembrane helix</keyword>
<reference evidence="15 17" key="1">
    <citation type="journal article" date="2017" name="Elife">
        <title>Extensive horizontal gene transfer in cheese-associated bacteria.</title>
        <authorList>
            <person name="Bonham K.S."/>
            <person name="Wolfe B.E."/>
            <person name="Dutton R.J."/>
        </authorList>
    </citation>
    <scope>NUCLEOTIDE SEQUENCE [LARGE SCALE GENOMIC DNA]</scope>
    <source>
        <strain evidence="15 17">738_8</strain>
    </source>
</reference>
<evidence type="ECO:0000313" key="18">
    <source>
        <dbReference type="Proteomes" id="UP000234525"/>
    </source>
</evidence>
<dbReference type="GO" id="GO:0015824">
    <property type="term" value="P:proline transport"/>
    <property type="evidence" value="ECO:0007669"/>
    <property type="project" value="UniProtKB-UniRule"/>
</dbReference>
<dbReference type="CDD" id="cd11475">
    <property type="entry name" value="SLC5sbd_PutP"/>
    <property type="match status" value="1"/>
</dbReference>
<keyword evidence="9 14" id="KW-0406">Ion transport</keyword>
<reference evidence="16" key="2">
    <citation type="submission" date="2017-03" db="EMBL/GenBank/DDBJ databases">
        <authorList>
            <person name="Afonso C.L."/>
            <person name="Miller P.J."/>
            <person name="Scott M.A."/>
            <person name="Spackman E."/>
            <person name="Goraichik I."/>
            <person name="Dimitrov K.M."/>
            <person name="Suarez D.L."/>
            <person name="Swayne D.E."/>
        </authorList>
    </citation>
    <scope>NUCLEOTIDE SEQUENCE [LARGE SCALE GENOMIC DNA]</scope>
    <source>
        <strain evidence="16">ATCC 9175</strain>
    </source>
</reference>
<feature type="transmembrane region" description="Helical" evidence="14">
    <location>
        <begin position="440"/>
        <end position="458"/>
    </location>
</feature>
<dbReference type="GO" id="GO:0005298">
    <property type="term" value="F:proline:sodium symporter activity"/>
    <property type="evidence" value="ECO:0007669"/>
    <property type="project" value="UniProtKB-UniRule"/>
</dbReference>
<dbReference type="GO" id="GO:0031402">
    <property type="term" value="F:sodium ion binding"/>
    <property type="evidence" value="ECO:0007669"/>
    <property type="project" value="UniProtKB-UniRule"/>
</dbReference>
<sequence length="509" mass="54292">MTETTFRTIAIVLYFAGMLAIGWFAYRKTKNSLDDYMLAGRGLRPSVAALSAGASDMSGWLLMGLPGAIYVAGLVEAWIAVGLTVGAWVNWKFVAPRLRAFTEKAGDSITIPSFFEQRLKDNTRLLRVVCGVIILVFFTFYVSSGMVAAGKFFESSFGLNYLAGMLIVAAITMIYTLFGGFLGATLTDVAQGLLMFAALVAVPIVAVINAGGPATVISNVREIDPSLLNVFGSGSFWAGGTSATYLAVISALAWGLGYFGQPHIIVRFMALRTPADATVARRIGVGWMGISALGAIATSIVGISYFSDHADMEPTDPETVFLDLAQILFHPFIAGLVLAAVLAAIMSTISSQLVVTSSALIEDLYKIVALRTGSKRTLQDKTYVLLGRLGILVVAVIAVLLAISPSNSILDLVAFAWAGFGASFGPVVLLTLFWKKLSNWGALFGLISGAAVAFIWGQVSTPLTDSIYEIIPGFAINLIVTIVVSKFTYKPNADTDQEFDESVELSRVK</sequence>
<evidence type="ECO:0000256" key="1">
    <source>
        <dbReference type="ARBA" id="ARBA00004651"/>
    </source>
</evidence>
<reference evidence="18" key="3">
    <citation type="submission" date="2017-03" db="EMBL/GenBank/DDBJ databases">
        <authorList>
            <person name="Monnet C."/>
        </authorList>
    </citation>
    <scope>NUCLEOTIDE SEQUENCE [LARGE SCALE GENOMIC DNA]</scope>
    <source>
        <strain evidence="18">ATCC 9175</strain>
    </source>
</reference>
<dbReference type="AlphaFoldDB" id="A0A2A3ZMY9"/>
<feature type="transmembrane region" description="Helical" evidence="14">
    <location>
        <begin position="285"/>
        <end position="307"/>
    </location>
</feature>
<evidence type="ECO:0000256" key="6">
    <source>
        <dbReference type="ARBA" id="ARBA00022847"/>
    </source>
</evidence>
<evidence type="ECO:0000256" key="14">
    <source>
        <dbReference type="RuleBase" id="RU366012"/>
    </source>
</evidence>
<evidence type="ECO:0000256" key="9">
    <source>
        <dbReference type="ARBA" id="ARBA00023065"/>
    </source>
</evidence>
<dbReference type="GO" id="GO:0015193">
    <property type="term" value="F:L-proline transmembrane transporter activity"/>
    <property type="evidence" value="ECO:0007669"/>
    <property type="project" value="TreeGrafter"/>
</dbReference>
<dbReference type="InterPro" id="IPR001734">
    <property type="entry name" value="Na/solute_symporter"/>
</dbReference>
<feature type="transmembrane region" description="Helical" evidence="14">
    <location>
        <begin position="161"/>
        <end position="186"/>
    </location>
</feature>
<keyword evidence="14" id="KW-0029">Amino-acid transport</keyword>
<dbReference type="RefSeq" id="WP_009884946.1">
    <property type="nucleotide sequence ID" value="NZ_AAGP01000044.1"/>
</dbReference>
<feature type="transmembrane region" description="Helical" evidence="14">
    <location>
        <begin position="69"/>
        <end position="89"/>
    </location>
</feature>
<feature type="transmembrane region" description="Helical" evidence="14">
    <location>
        <begin position="193"/>
        <end position="216"/>
    </location>
</feature>
<organism evidence="15 17">
    <name type="scientific">Brevibacterium aurantiacum</name>
    <dbReference type="NCBI Taxonomy" id="273384"/>
    <lineage>
        <taxon>Bacteria</taxon>
        <taxon>Bacillati</taxon>
        <taxon>Actinomycetota</taxon>
        <taxon>Actinomycetes</taxon>
        <taxon>Micrococcales</taxon>
        <taxon>Brevibacteriaceae</taxon>
        <taxon>Brevibacterium</taxon>
    </lineage>
</organism>
<dbReference type="InterPro" id="IPR011851">
    <property type="entry name" value="Na/Pro_symporter"/>
</dbReference>
<keyword evidence="10 14" id="KW-0472">Membrane</keyword>
<keyword evidence="5 14" id="KW-0812">Transmembrane</keyword>
<dbReference type="Gene3D" id="1.20.1730.10">
    <property type="entry name" value="Sodium/glucose cotransporter"/>
    <property type="match status" value="1"/>
</dbReference>
<evidence type="ECO:0000256" key="2">
    <source>
        <dbReference type="ARBA" id="ARBA00006434"/>
    </source>
</evidence>
<evidence type="ECO:0000256" key="5">
    <source>
        <dbReference type="ARBA" id="ARBA00022692"/>
    </source>
</evidence>
<dbReference type="PANTHER" id="PTHR48086:SF3">
    <property type="entry name" value="SODIUM_PROLINE SYMPORTER"/>
    <property type="match status" value="1"/>
</dbReference>
<keyword evidence="3 14" id="KW-0813">Transport</keyword>
<dbReference type="InterPro" id="IPR038377">
    <property type="entry name" value="Na/Glc_symporter_sf"/>
</dbReference>
<dbReference type="EMBL" id="NRHA01000015">
    <property type="protein sequence ID" value="PCC52917.1"/>
    <property type="molecule type" value="Genomic_DNA"/>
</dbReference>
<dbReference type="NCBIfam" id="TIGR02121">
    <property type="entry name" value="Na_Pro_sym"/>
    <property type="match status" value="1"/>
</dbReference>
<dbReference type="Proteomes" id="UP000217881">
    <property type="component" value="Unassembled WGS sequence"/>
</dbReference>
<feature type="transmembrane region" description="Helical" evidence="14">
    <location>
        <begin position="236"/>
        <end position="259"/>
    </location>
</feature>
<accession>A0A2A3ZMY9</accession>
<feature type="transmembrane region" description="Helical" evidence="14">
    <location>
        <begin position="125"/>
        <end position="149"/>
    </location>
</feature>
<feature type="transmembrane region" description="Helical" evidence="14">
    <location>
        <begin position="6"/>
        <end position="26"/>
    </location>
</feature>
<dbReference type="Pfam" id="PF00474">
    <property type="entry name" value="SSF"/>
    <property type="match status" value="1"/>
</dbReference>
<evidence type="ECO:0000313" key="15">
    <source>
        <dbReference type="EMBL" id="PCC52917.1"/>
    </source>
</evidence>
<feature type="transmembrane region" description="Helical" evidence="14">
    <location>
        <begin position="470"/>
        <end position="489"/>
    </location>
</feature>
<comment type="catalytic activity">
    <reaction evidence="12">
        <text>L-proline(in) + Na(+)(in) = L-proline(out) + Na(+)(out)</text>
        <dbReference type="Rhea" id="RHEA:28967"/>
        <dbReference type="ChEBI" id="CHEBI:29101"/>
        <dbReference type="ChEBI" id="CHEBI:60039"/>
    </reaction>
</comment>
<evidence type="ECO:0000256" key="4">
    <source>
        <dbReference type="ARBA" id="ARBA00022475"/>
    </source>
</evidence>
<comment type="function">
    <text evidence="14">Catalyzes the sodium-dependent uptake of extracellular L-proline.</text>
</comment>
<dbReference type="GO" id="GO:0005886">
    <property type="term" value="C:plasma membrane"/>
    <property type="evidence" value="ECO:0007669"/>
    <property type="project" value="UniProtKB-SubCell"/>
</dbReference>
<dbReference type="NCBIfam" id="TIGR00813">
    <property type="entry name" value="sss"/>
    <property type="match status" value="1"/>
</dbReference>
<evidence type="ECO:0000313" key="17">
    <source>
        <dbReference type="Proteomes" id="UP000217881"/>
    </source>
</evidence>
<dbReference type="PANTHER" id="PTHR48086">
    <property type="entry name" value="SODIUM/PROLINE SYMPORTER-RELATED"/>
    <property type="match status" value="1"/>
</dbReference>
<dbReference type="InterPro" id="IPR050277">
    <property type="entry name" value="Sodium:Solute_Symporter"/>
</dbReference>
<evidence type="ECO:0000256" key="11">
    <source>
        <dbReference type="ARBA" id="ARBA00023201"/>
    </source>
</evidence>
<comment type="subcellular location">
    <subcellularLocation>
        <location evidence="1 14">Cell membrane</location>
        <topology evidence="1 14">Multi-pass membrane protein</topology>
    </subcellularLocation>
</comment>
<keyword evidence="4 14" id="KW-1003">Cell membrane</keyword>
<proteinExistence type="inferred from homology"/>
<keyword evidence="11 14" id="KW-0739">Sodium transport</keyword>
<evidence type="ECO:0000256" key="7">
    <source>
        <dbReference type="ARBA" id="ARBA00022989"/>
    </source>
</evidence>
<name>A0A2A3ZMY9_BREAU</name>
<feature type="transmembrane region" description="Helical" evidence="14">
    <location>
        <begin position="383"/>
        <end position="403"/>
    </location>
</feature>
<feature type="transmembrane region" description="Helical" evidence="14">
    <location>
        <begin position="409"/>
        <end position="433"/>
    </location>
</feature>
<evidence type="ECO:0000256" key="3">
    <source>
        <dbReference type="ARBA" id="ARBA00022448"/>
    </source>
</evidence>
<keyword evidence="18" id="KW-1185">Reference proteome</keyword>
<dbReference type="PROSITE" id="PS50283">
    <property type="entry name" value="NA_SOLUT_SYMP_3"/>
    <property type="match status" value="1"/>
</dbReference>
<keyword evidence="6 14" id="KW-0769">Symport</keyword>